<feature type="compositionally biased region" description="Acidic residues" evidence="1">
    <location>
        <begin position="108"/>
        <end position="120"/>
    </location>
</feature>
<feature type="region of interest" description="Disordered" evidence="1">
    <location>
        <begin position="1"/>
        <end position="82"/>
    </location>
</feature>
<feature type="compositionally biased region" description="Basic residues" evidence="1">
    <location>
        <begin position="125"/>
        <end position="134"/>
    </location>
</feature>
<reference evidence="2 3" key="1">
    <citation type="submission" date="2024-01" db="EMBL/GenBank/DDBJ databases">
        <title>The complete chloroplast genome sequence of Lithospermum erythrorhizon: insights into the phylogenetic relationship among Boraginaceae species and the maternal lineages of purple gromwells.</title>
        <authorList>
            <person name="Okada T."/>
            <person name="Watanabe K."/>
        </authorList>
    </citation>
    <scope>NUCLEOTIDE SEQUENCE [LARGE SCALE GENOMIC DNA]</scope>
</reference>
<name>A0AAV3Q964_LITER</name>
<feature type="compositionally biased region" description="Acidic residues" evidence="1">
    <location>
        <begin position="151"/>
        <end position="164"/>
    </location>
</feature>
<keyword evidence="3" id="KW-1185">Reference proteome</keyword>
<comment type="caution">
    <text evidence="2">The sequence shown here is derived from an EMBL/GenBank/DDBJ whole genome shotgun (WGS) entry which is preliminary data.</text>
</comment>
<evidence type="ECO:0000313" key="2">
    <source>
        <dbReference type="EMBL" id="GAA0160597.1"/>
    </source>
</evidence>
<dbReference type="Proteomes" id="UP001454036">
    <property type="component" value="Unassembled WGS sequence"/>
</dbReference>
<organism evidence="2 3">
    <name type="scientific">Lithospermum erythrorhizon</name>
    <name type="common">Purple gromwell</name>
    <name type="synonym">Lithospermum officinale var. erythrorhizon</name>
    <dbReference type="NCBI Taxonomy" id="34254"/>
    <lineage>
        <taxon>Eukaryota</taxon>
        <taxon>Viridiplantae</taxon>
        <taxon>Streptophyta</taxon>
        <taxon>Embryophyta</taxon>
        <taxon>Tracheophyta</taxon>
        <taxon>Spermatophyta</taxon>
        <taxon>Magnoliopsida</taxon>
        <taxon>eudicotyledons</taxon>
        <taxon>Gunneridae</taxon>
        <taxon>Pentapetalae</taxon>
        <taxon>asterids</taxon>
        <taxon>lamiids</taxon>
        <taxon>Boraginales</taxon>
        <taxon>Boraginaceae</taxon>
        <taxon>Boraginoideae</taxon>
        <taxon>Lithospermeae</taxon>
        <taxon>Lithospermum</taxon>
    </lineage>
</organism>
<dbReference type="EMBL" id="BAABME010003930">
    <property type="protein sequence ID" value="GAA0160597.1"/>
    <property type="molecule type" value="Genomic_DNA"/>
</dbReference>
<evidence type="ECO:0000313" key="3">
    <source>
        <dbReference type="Proteomes" id="UP001454036"/>
    </source>
</evidence>
<feature type="compositionally biased region" description="Acidic residues" evidence="1">
    <location>
        <begin position="189"/>
        <end position="202"/>
    </location>
</feature>
<protein>
    <submittedName>
        <fullName evidence="2">Uncharacterized protein</fullName>
    </submittedName>
</protein>
<feature type="compositionally biased region" description="Basic and acidic residues" evidence="1">
    <location>
        <begin position="28"/>
        <end position="44"/>
    </location>
</feature>
<dbReference type="AlphaFoldDB" id="A0AAV3Q964"/>
<accession>A0AAV3Q964</accession>
<feature type="region of interest" description="Disordered" evidence="1">
    <location>
        <begin position="96"/>
        <end position="202"/>
    </location>
</feature>
<gene>
    <name evidence="2" type="ORF">LIER_17116</name>
</gene>
<evidence type="ECO:0000256" key="1">
    <source>
        <dbReference type="SAM" id="MobiDB-lite"/>
    </source>
</evidence>
<sequence length="252" mass="27537">MSEVADVSDPSVKDTTGKTAEPSGVSDKSAENVGKDVSERDDVNMSHSNTVTKNVEASNTERGMDINPSVEDTGVDSMDADIPSDVDIGVEIAEGMERPTEGQGVEDTLGEDIQEVIPEDDGQKKKSKKRKHKKSADVGIASEPKHKLRDDDVEEVVLEEAETEEVARPVNHPTVDDEWLPEHKPQGDNTEEEARESEDEDIAAVITKRRKTTSKLKLNENRTRVGSSRIPKNIAAVPTANVSLNSEEKEAR</sequence>
<proteinExistence type="predicted"/>
<feature type="compositionally biased region" description="Polar residues" evidence="1">
    <location>
        <begin position="45"/>
        <end position="61"/>
    </location>
</feature>